<dbReference type="InParanoid" id="A0A152A275"/>
<dbReference type="OrthoDB" id="10265489at2759"/>
<feature type="compositionally biased region" description="Low complexity" evidence="1">
    <location>
        <begin position="190"/>
        <end position="221"/>
    </location>
</feature>
<keyword evidence="4" id="KW-1185">Reference proteome</keyword>
<evidence type="ECO:0000256" key="1">
    <source>
        <dbReference type="SAM" id="MobiDB-lite"/>
    </source>
</evidence>
<dbReference type="Pfam" id="PF07933">
    <property type="entry name" value="DUF1681"/>
    <property type="match status" value="1"/>
</dbReference>
<dbReference type="InterPro" id="IPR011993">
    <property type="entry name" value="PH-like_dom_sf"/>
</dbReference>
<dbReference type="OMA" id="NEGHRAQ"/>
<organism evidence="3 4">
    <name type="scientific">Tieghemostelium lacteum</name>
    <name type="common">Slime mold</name>
    <name type="synonym">Dictyostelium lacteum</name>
    <dbReference type="NCBI Taxonomy" id="361077"/>
    <lineage>
        <taxon>Eukaryota</taxon>
        <taxon>Amoebozoa</taxon>
        <taxon>Evosea</taxon>
        <taxon>Eumycetozoa</taxon>
        <taxon>Dictyostelia</taxon>
        <taxon>Dictyosteliales</taxon>
        <taxon>Raperosteliaceae</taxon>
        <taxon>Tieghemostelium</taxon>
    </lineage>
</organism>
<evidence type="ECO:0000259" key="2">
    <source>
        <dbReference type="Pfam" id="PF07933"/>
    </source>
</evidence>
<dbReference type="AlphaFoldDB" id="A0A152A275"/>
<name>A0A152A275_TIELA</name>
<feature type="domain" description="NECAP PHear" evidence="2">
    <location>
        <begin position="5"/>
        <end position="157"/>
    </location>
</feature>
<proteinExistence type="predicted"/>
<dbReference type="Gene3D" id="2.30.29.30">
    <property type="entry name" value="Pleckstrin-homology domain (PH domain)/Phosphotyrosine-binding domain (PTB)"/>
    <property type="match status" value="1"/>
</dbReference>
<feature type="region of interest" description="Disordered" evidence="1">
    <location>
        <begin position="176"/>
        <end position="221"/>
    </location>
</feature>
<evidence type="ECO:0000313" key="3">
    <source>
        <dbReference type="EMBL" id="KYR00304.1"/>
    </source>
</evidence>
<dbReference type="SUPFAM" id="SSF50729">
    <property type="entry name" value="PH domain-like"/>
    <property type="match status" value="1"/>
</dbReference>
<dbReference type="CDD" id="cd13228">
    <property type="entry name" value="PHear_NECAP"/>
    <property type="match status" value="1"/>
</dbReference>
<dbReference type="GO" id="GO:0006897">
    <property type="term" value="P:endocytosis"/>
    <property type="evidence" value="ECO:0007669"/>
    <property type="project" value="InterPro"/>
</dbReference>
<sequence length="221" mass="25029">MEEDYEQTLLIKKECFIYRIGPRPSGAGYKAQDWDPSTYIWSGRLVIIARGDQCTIRFEDVNTGEVFAQCPVDDQSVEPVIDSSRYFVIRIIDGTRHAFVGMGFTDRSDAFDFNATLQDHKTHVKNRHDIERQRAIYENQPKVDYSLKTNQTIHIPFKAQSKTAATTQNFAPVTLTSTGGFLLSPPPGSKPKTQSQPPQQQQSFNPSNPFSNNNSSNSFWN</sequence>
<dbReference type="Proteomes" id="UP000076078">
    <property type="component" value="Unassembled WGS sequence"/>
</dbReference>
<reference evidence="3 4" key="1">
    <citation type="submission" date="2015-12" db="EMBL/GenBank/DDBJ databases">
        <title>Dictyostelia acquired genes for synthesis and detection of signals that induce cell-type specialization by lateral gene transfer from prokaryotes.</title>
        <authorList>
            <person name="Gloeckner G."/>
            <person name="Schaap P."/>
        </authorList>
    </citation>
    <scope>NUCLEOTIDE SEQUENCE [LARGE SCALE GENOMIC DNA]</scope>
    <source>
        <strain evidence="3 4">TK</strain>
    </source>
</reference>
<dbReference type="InterPro" id="IPR012466">
    <property type="entry name" value="NECAP_PHear"/>
</dbReference>
<dbReference type="STRING" id="361077.A0A152A275"/>
<gene>
    <name evidence="3" type="ORF">DLAC_03473</name>
</gene>
<dbReference type="PANTHER" id="PTHR12847">
    <property type="entry name" value="ATP-BINDING CASSETTE ABC TRANSPORTER-RELATED"/>
    <property type="match status" value="1"/>
</dbReference>
<dbReference type="GO" id="GO:0030125">
    <property type="term" value="C:clathrin vesicle coat"/>
    <property type="evidence" value="ECO:0007669"/>
    <property type="project" value="TreeGrafter"/>
</dbReference>
<evidence type="ECO:0000313" key="4">
    <source>
        <dbReference type="Proteomes" id="UP000076078"/>
    </source>
</evidence>
<comment type="caution">
    <text evidence="3">The sequence shown here is derived from an EMBL/GenBank/DDBJ whole genome shotgun (WGS) entry which is preliminary data.</text>
</comment>
<protein>
    <recommendedName>
        <fullName evidence="2">NECAP PHear domain-containing protein</fullName>
    </recommendedName>
</protein>
<dbReference type="EMBL" id="LODT01000016">
    <property type="protein sequence ID" value="KYR00304.1"/>
    <property type="molecule type" value="Genomic_DNA"/>
</dbReference>
<accession>A0A152A275</accession>
<dbReference type="PANTHER" id="PTHR12847:SF9">
    <property type="entry name" value="NECAP-LIKE PROTEIN CG9132"/>
    <property type="match status" value="1"/>
</dbReference>